<dbReference type="Pfam" id="PF00001">
    <property type="entry name" value="7tm_1"/>
    <property type="match status" value="1"/>
</dbReference>
<dbReference type="InterPro" id="IPR000276">
    <property type="entry name" value="GPCR_Rhodpsn"/>
</dbReference>
<keyword evidence="12" id="KW-1185">Reference proteome</keyword>
<comment type="caution">
    <text evidence="11">The sequence shown here is derived from an EMBL/GenBank/DDBJ whole genome shotgun (WGS) entry which is preliminary data.</text>
</comment>
<feature type="domain" description="G-protein coupled receptors family 1 profile" evidence="10">
    <location>
        <begin position="45"/>
        <end position="289"/>
    </location>
</feature>
<evidence type="ECO:0000256" key="9">
    <source>
        <dbReference type="SAM" id="Phobius"/>
    </source>
</evidence>
<feature type="transmembrane region" description="Helical" evidence="9">
    <location>
        <begin position="64"/>
        <end position="83"/>
    </location>
</feature>
<evidence type="ECO:0000256" key="8">
    <source>
        <dbReference type="RuleBase" id="RU000688"/>
    </source>
</evidence>
<keyword evidence="3 9" id="KW-1133">Transmembrane helix</keyword>
<keyword evidence="5 9" id="KW-0472">Membrane</keyword>
<feature type="transmembrane region" description="Helical" evidence="9">
    <location>
        <begin position="142"/>
        <end position="161"/>
    </location>
</feature>
<keyword evidence="7 8" id="KW-0807">Transducer</keyword>
<evidence type="ECO:0000256" key="1">
    <source>
        <dbReference type="ARBA" id="ARBA00004141"/>
    </source>
</evidence>
<sequence>MEVSFSVTDVPESASSYFNENEESMLLLFVLKVILVVILVVGVIANSSIVILMVAYGFRNVSDVFIGVLCTANVTFLLIFVPLELSEQNIHRMSLVLCRLYQTVHIYFCAISVLSLVLLSYERWSAVTKPMNVRGGKIKTTFAKVVAVIVLASLLSLPFWFVYERNGDENAPNEFALKFAIYFTTIALYLCPLILITVLYACMALTLVGTSAALQEGNHNRHIQTRRNRVSWIVIGLVVSFAICWLPYYLFLILWTTGAGAYVPGLMYVLSYFRSTIYTLNTCTDPLSIYLLGTRFRQNLMKVFRRRDTNENENLTSFQSVSHKPYNRSVKTQATSLLKA</sequence>
<dbReference type="PANTHER" id="PTHR45695:SF9">
    <property type="entry name" value="LEUCOKININ RECEPTOR"/>
    <property type="match status" value="1"/>
</dbReference>
<keyword evidence="4 8" id="KW-0297">G-protein coupled receptor</keyword>
<evidence type="ECO:0000256" key="7">
    <source>
        <dbReference type="ARBA" id="ARBA00023224"/>
    </source>
</evidence>
<evidence type="ECO:0000313" key="11">
    <source>
        <dbReference type="EMBL" id="KAJ8028795.1"/>
    </source>
</evidence>
<dbReference type="EMBL" id="JAIZAY010000015">
    <property type="protein sequence ID" value="KAJ8028795.1"/>
    <property type="molecule type" value="Genomic_DNA"/>
</dbReference>
<dbReference type="GO" id="GO:0005886">
    <property type="term" value="C:plasma membrane"/>
    <property type="evidence" value="ECO:0007669"/>
    <property type="project" value="TreeGrafter"/>
</dbReference>
<dbReference type="PRINTS" id="PR00237">
    <property type="entry name" value="GPCRRHODOPSN"/>
</dbReference>
<dbReference type="PROSITE" id="PS00237">
    <property type="entry name" value="G_PROTEIN_RECEP_F1_1"/>
    <property type="match status" value="1"/>
</dbReference>
<evidence type="ECO:0000256" key="3">
    <source>
        <dbReference type="ARBA" id="ARBA00022989"/>
    </source>
</evidence>
<keyword evidence="2 8" id="KW-0812">Transmembrane</keyword>
<evidence type="ECO:0000259" key="10">
    <source>
        <dbReference type="PROSITE" id="PS50262"/>
    </source>
</evidence>
<feature type="transmembrane region" description="Helical" evidence="9">
    <location>
        <begin position="25"/>
        <end position="52"/>
    </location>
</feature>
<evidence type="ECO:0000256" key="4">
    <source>
        <dbReference type="ARBA" id="ARBA00023040"/>
    </source>
</evidence>
<comment type="similarity">
    <text evidence="8">Belongs to the G-protein coupled receptor 1 family.</text>
</comment>
<dbReference type="PROSITE" id="PS50262">
    <property type="entry name" value="G_PROTEIN_RECEP_F1_2"/>
    <property type="match status" value="1"/>
</dbReference>
<dbReference type="AlphaFoldDB" id="A0A9Q1BLG4"/>
<dbReference type="SUPFAM" id="SSF81321">
    <property type="entry name" value="Family A G protein-coupled receptor-like"/>
    <property type="match status" value="1"/>
</dbReference>
<feature type="transmembrane region" description="Helical" evidence="9">
    <location>
        <begin position="181"/>
        <end position="209"/>
    </location>
</feature>
<accession>A0A9Q1BLG4</accession>
<dbReference type="OrthoDB" id="5950040at2759"/>
<name>A0A9Q1BLG4_HOLLE</name>
<evidence type="ECO:0000256" key="6">
    <source>
        <dbReference type="ARBA" id="ARBA00023170"/>
    </source>
</evidence>
<evidence type="ECO:0000256" key="2">
    <source>
        <dbReference type="ARBA" id="ARBA00022692"/>
    </source>
</evidence>
<reference evidence="11" key="1">
    <citation type="submission" date="2021-10" db="EMBL/GenBank/DDBJ databases">
        <title>Tropical sea cucumber genome reveals ecological adaptation and Cuvierian tubules defense mechanism.</title>
        <authorList>
            <person name="Chen T."/>
        </authorList>
    </citation>
    <scope>NUCLEOTIDE SEQUENCE</scope>
    <source>
        <strain evidence="11">Nanhai2018</strain>
        <tissue evidence="11">Muscle</tissue>
    </source>
</reference>
<dbReference type="InterPro" id="IPR017452">
    <property type="entry name" value="GPCR_Rhodpsn_7TM"/>
</dbReference>
<proteinExistence type="inferred from homology"/>
<gene>
    <name evidence="11" type="ORF">HOLleu_31134</name>
</gene>
<evidence type="ECO:0000313" key="12">
    <source>
        <dbReference type="Proteomes" id="UP001152320"/>
    </source>
</evidence>
<evidence type="ECO:0000256" key="5">
    <source>
        <dbReference type="ARBA" id="ARBA00023136"/>
    </source>
</evidence>
<dbReference type="Gene3D" id="1.20.1070.10">
    <property type="entry name" value="Rhodopsin 7-helix transmembrane proteins"/>
    <property type="match status" value="1"/>
</dbReference>
<dbReference type="Proteomes" id="UP001152320">
    <property type="component" value="Chromosome 15"/>
</dbReference>
<protein>
    <submittedName>
        <fullName evidence="11">Neuromedin-B receptor</fullName>
    </submittedName>
</protein>
<dbReference type="CDD" id="cd00637">
    <property type="entry name" value="7tm_classA_rhodopsin-like"/>
    <property type="match status" value="1"/>
</dbReference>
<organism evidence="11 12">
    <name type="scientific">Holothuria leucospilota</name>
    <name type="common">Black long sea cucumber</name>
    <name type="synonym">Mertensiothuria leucospilota</name>
    <dbReference type="NCBI Taxonomy" id="206669"/>
    <lineage>
        <taxon>Eukaryota</taxon>
        <taxon>Metazoa</taxon>
        <taxon>Echinodermata</taxon>
        <taxon>Eleutherozoa</taxon>
        <taxon>Echinozoa</taxon>
        <taxon>Holothuroidea</taxon>
        <taxon>Aspidochirotacea</taxon>
        <taxon>Aspidochirotida</taxon>
        <taxon>Holothuriidae</taxon>
        <taxon>Holothuria</taxon>
    </lineage>
</organism>
<comment type="subcellular location">
    <subcellularLocation>
        <location evidence="1">Membrane</location>
        <topology evidence="1">Multi-pass membrane protein</topology>
    </subcellularLocation>
</comment>
<feature type="transmembrane region" description="Helical" evidence="9">
    <location>
        <begin position="103"/>
        <end position="121"/>
    </location>
</feature>
<feature type="transmembrane region" description="Helical" evidence="9">
    <location>
        <begin position="230"/>
        <end position="255"/>
    </location>
</feature>
<dbReference type="GO" id="GO:0004930">
    <property type="term" value="F:G protein-coupled receptor activity"/>
    <property type="evidence" value="ECO:0007669"/>
    <property type="project" value="UniProtKB-KW"/>
</dbReference>
<keyword evidence="6 8" id="KW-0675">Receptor</keyword>
<dbReference type="PANTHER" id="PTHR45695">
    <property type="entry name" value="LEUCOKININ RECEPTOR-RELATED"/>
    <property type="match status" value="1"/>
</dbReference>